<keyword evidence="4" id="KW-0624">Polysaccharide degradation</keyword>
<evidence type="ECO:0000256" key="3">
    <source>
        <dbReference type="ARBA" id="ARBA00023295"/>
    </source>
</evidence>
<evidence type="ECO:0000259" key="5">
    <source>
        <dbReference type="Pfam" id="PF00759"/>
    </source>
</evidence>
<dbReference type="Gene3D" id="1.50.10.10">
    <property type="match status" value="1"/>
</dbReference>
<sequence>GWYDAGDYNKYIVNSSTTNYTLLLFYHLYPDYCAMLDQNIPESNNEIPDLVDELLYNLRWMLTMQDPADGGVYHKLTNKEFYGFEMPHEAVKPRYVVQKTTAATLDFSAVMAMASRVLADDPSGELRKLSTTCGDAALKAMKWAEEHPEIPYSQPKDISTGEYGDRSLADEWFWASTEIALLKGDPALVGKVDPETRTLGQLSWDKVETLGLISLALSDKIGFSEISGIAKRILTSFADTLLFKSQTSAYRISLDYFYWGSNSDVANQAMVKLIAMKLTGDNKYLPSVQSDVDYLLGRNATGYCFVTGFGDLSPMNIHHRPSGSDGVPEPIPGFLAGGPNTSVMNDCGPAVHRSAFPAKSYIDSECSYSTNEICINWNAPLA</sequence>
<dbReference type="PROSITE" id="PS00592">
    <property type="entry name" value="GH9_2"/>
    <property type="match status" value="1"/>
</dbReference>
<evidence type="ECO:0000256" key="4">
    <source>
        <dbReference type="ARBA" id="ARBA00023326"/>
    </source>
</evidence>
<dbReference type="InterPro" id="IPR001701">
    <property type="entry name" value="Glyco_hydro_9"/>
</dbReference>
<evidence type="ECO:0000313" key="6">
    <source>
        <dbReference type="EMBL" id="AEH57872.1"/>
    </source>
</evidence>
<proteinExistence type="predicted"/>
<reference evidence="6" key="2">
    <citation type="journal article" date="2012" name="Biotechnol. Lett.">
        <title>Retrieval of glycoside hydrolase family 9 cellulase genes from environmental DNA by metagenomic gene specific multi-primer PCR.</title>
        <authorList>
            <person name="Xiong X."/>
            <person name="Yin X."/>
            <person name="Pei X."/>
            <person name="Jin P."/>
            <person name="Zhang A."/>
            <person name="Li Y."/>
            <person name="Gong W."/>
            <person name="Wang Q."/>
        </authorList>
    </citation>
    <scope>NUCLEOTIDE SEQUENCE</scope>
</reference>
<evidence type="ECO:0000256" key="1">
    <source>
        <dbReference type="ARBA" id="ARBA00022801"/>
    </source>
</evidence>
<evidence type="ECO:0000256" key="2">
    <source>
        <dbReference type="ARBA" id="ARBA00023277"/>
    </source>
</evidence>
<dbReference type="Pfam" id="PF00759">
    <property type="entry name" value="Glyco_hydro_9"/>
    <property type="match status" value="1"/>
</dbReference>
<keyword evidence="1 6" id="KW-0378">Hydrolase</keyword>
<dbReference type="EMBL" id="JN020733">
    <property type="protein sequence ID" value="AEH57872.1"/>
    <property type="molecule type" value="Genomic_DNA"/>
</dbReference>
<dbReference type="InterPro" id="IPR008928">
    <property type="entry name" value="6-hairpin_glycosidase_sf"/>
</dbReference>
<feature type="non-terminal residue" evidence="6">
    <location>
        <position position="1"/>
    </location>
</feature>
<name>F8V399_9ZZZZ</name>
<reference evidence="6" key="1">
    <citation type="submission" date="2011-05" db="EMBL/GenBank/DDBJ databases">
        <title>Combinatorial multi-primer PCR(CMP-PCR), a novel stratgy for recovery of metagenomic enzyme family genes.</title>
        <authorList>
            <person name="Wang Q.Y."/>
            <person name="Xiong X.L."/>
            <person name="Wu H.L."/>
            <person name="Jin P."/>
            <person name="Zhou X.L."/>
        </authorList>
    </citation>
    <scope>NUCLEOTIDE SEQUENCE</scope>
</reference>
<dbReference type="InterPro" id="IPR018221">
    <property type="entry name" value="Glyco_hydro_9_His_AS"/>
</dbReference>
<organism evidence="6">
    <name type="scientific">uncultured organism</name>
    <dbReference type="NCBI Taxonomy" id="155900"/>
    <lineage>
        <taxon>unclassified sequences</taxon>
        <taxon>environmental samples</taxon>
    </lineage>
</organism>
<dbReference type="AlphaFoldDB" id="F8V399"/>
<dbReference type="InterPro" id="IPR012341">
    <property type="entry name" value="6hp_glycosidase-like_sf"/>
</dbReference>
<dbReference type="GO" id="GO:0000272">
    <property type="term" value="P:polysaccharide catabolic process"/>
    <property type="evidence" value="ECO:0007669"/>
    <property type="project" value="UniProtKB-KW"/>
</dbReference>
<keyword evidence="3" id="KW-0326">Glycosidase</keyword>
<dbReference type="GO" id="GO:0004553">
    <property type="term" value="F:hydrolase activity, hydrolyzing O-glycosyl compounds"/>
    <property type="evidence" value="ECO:0007669"/>
    <property type="project" value="InterPro"/>
</dbReference>
<protein>
    <submittedName>
        <fullName evidence="6">Glycoside hydrolase family 9 cellulase</fullName>
    </submittedName>
</protein>
<dbReference type="SUPFAM" id="SSF48208">
    <property type="entry name" value="Six-hairpin glycosidases"/>
    <property type="match status" value="1"/>
</dbReference>
<feature type="domain" description="Glycoside hydrolase family 9" evidence="5">
    <location>
        <begin position="1"/>
        <end position="381"/>
    </location>
</feature>
<feature type="non-terminal residue" evidence="6">
    <location>
        <position position="382"/>
    </location>
</feature>
<accession>F8V399</accession>
<dbReference type="PANTHER" id="PTHR22298">
    <property type="entry name" value="ENDO-1,4-BETA-GLUCANASE"/>
    <property type="match status" value="1"/>
</dbReference>
<keyword evidence="2" id="KW-0119">Carbohydrate metabolism</keyword>